<proteinExistence type="predicted"/>
<reference evidence="3" key="1">
    <citation type="submission" date="2025-08" db="UniProtKB">
        <authorList>
            <consortium name="RefSeq"/>
        </authorList>
    </citation>
    <scope>IDENTIFICATION</scope>
</reference>
<dbReference type="RefSeq" id="XP_026192725.1">
    <property type="nucleotide sequence ID" value="XM_026336940.1"/>
</dbReference>
<dbReference type="GeneID" id="34617302"/>
<feature type="region of interest" description="Disordered" evidence="1">
    <location>
        <begin position="508"/>
        <end position="615"/>
    </location>
</feature>
<dbReference type="OrthoDB" id="348817at2759"/>
<gene>
    <name evidence="3" type="primary">LOC34617302</name>
</gene>
<evidence type="ECO:0000313" key="3">
    <source>
        <dbReference type="RefSeq" id="XP_026192725.1"/>
    </source>
</evidence>
<accession>A0A6P6S056</accession>
<keyword evidence="2" id="KW-1185">Reference proteome</keyword>
<name>A0A6P6S056_9EIME</name>
<dbReference type="AlphaFoldDB" id="A0A6P6S056"/>
<organism evidence="2 3">
    <name type="scientific">Cyclospora cayetanensis</name>
    <dbReference type="NCBI Taxonomy" id="88456"/>
    <lineage>
        <taxon>Eukaryota</taxon>
        <taxon>Sar</taxon>
        <taxon>Alveolata</taxon>
        <taxon>Apicomplexa</taxon>
        <taxon>Conoidasida</taxon>
        <taxon>Coccidia</taxon>
        <taxon>Eucoccidiorida</taxon>
        <taxon>Eimeriorina</taxon>
        <taxon>Eimeriidae</taxon>
        <taxon>Cyclospora</taxon>
    </lineage>
</organism>
<protein>
    <submittedName>
        <fullName evidence="3">Uncharacterized protein LOC34617302</fullName>
    </submittedName>
</protein>
<sequence length="615" mass="64147">MYSSPVAAGKSFSSLDAAVFCDGAATGIFTAQNSMIPSSATSVHTPSTRPESGGAVEVSALGSLQATSASPAAADTSSSVEFARRLEQHASCLDLLELGSSAFRSSLCSPLLFKEFCCRCCLALQTLASCCCQTPQQPQQKRDESERQQPSAAAAALHAKTHSSFNALDGTAKDALRDFSTTSGSSNVQQTLLWKLLCTEELWQSWKRRSSFEGALLPRSSDALTPYVANSRSPPGVLSKAPCESSPMAAVSLLNHCTSLAVSALTHPLPRGESPVLSAAAEAAAGKGLTGDKVQQQQQEASAVSGEVSKTTEIEELAVAAAAAIAAANKPAAETAETLQKEAAAAAAAAGGVLPRGKRRKSRAGSAAENLEDFYDWLLLWETPAASPAERSSQSSAAPPFPLLQPPPVSLLRQAEEWCLLEDNPPPKNYLELGLTEKLQHKLKDYSLKLQQDADPDSGVGAEEASAANPFFVKRMQRLFNLFHSDRFDLLPLKATTCEGLGEILADIERGGEPRTPPKRDSSDSKARVASSKEASPNAAGAAANAASECCGSSTGSCTPQQHEETPSAASALREAPVEDAAATEATAADLGATSVPGSNSMDVDGVAPEKQQQD</sequence>
<feature type="compositionally biased region" description="Low complexity" evidence="1">
    <location>
        <begin position="534"/>
        <end position="559"/>
    </location>
</feature>
<feature type="compositionally biased region" description="Low complexity" evidence="1">
    <location>
        <begin position="579"/>
        <end position="590"/>
    </location>
</feature>
<evidence type="ECO:0000313" key="2">
    <source>
        <dbReference type="Proteomes" id="UP000515125"/>
    </source>
</evidence>
<dbReference type="Proteomes" id="UP000515125">
    <property type="component" value="Unplaced"/>
</dbReference>
<feature type="compositionally biased region" description="Basic and acidic residues" evidence="1">
    <location>
        <begin position="508"/>
        <end position="527"/>
    </location>
</feature>
<evidence type="ECO:0000256" key="1">
    <source>
        <dbReference type="SAM" id="MobiDB-lite"/>
    </source>
</evidence>